<organism evidence="1 2">
    <name type="scientific">Deinococcus hohokamensis</name>
    <dbReference type="NCBI Taxonomy" id="309883"/>
    <lineage>
        <taxon>Bacteria</taxon>
        <taxon>Thermotogati</taxon>
        <taxon>Deinococcota</taxon>
        <taxon>Deinococci</taxon>
        <taxon>Deinococcales</taxon>
        <taxon>Deinococcaceae</taxon>
        <taxon>Deinococcus</taxon>
    </lineage>
</organism>
<evidence type="ECO:0000313" key="2">
    <source>
        <dbReference type="Proteomes" id="UP001595952"/>
    </source>
</evidence>
<name>A0ABV9ICZ5_9DEIO</name>
<gene>
    <name evidence="1" type="ORF">ACFO0D_15810</name>
</gene>
<dbReference type="Proteomes" id="UP001595952">
    <property type="component" value="Unassembled WGS sequence"/>
</dbReference>
<evidence type="ECO:0000313" key="1">
    <source>
        <dbReference type="EMBL" id="MFC4639803.1"/>
    </source>
</evidence>
<proteinExistence type="predicted"/>
<comment type="caution">
    <text evidence="1">The sequence shown here is derived from an EMBL/GenBank/DDBJ whole genome shotgun (WGS) entry which is preliminary data.</text>
</comment>
<accession>A0ABV9ICZ5</accession>
<dbReference type="RefSeq" id="WP_380062780.1">
    <property type="nucleotide sequence ID" value="NZ_JBHSEI010000010.1"/>
</dbReference>
<protein>
    <submittedName>
        <fullName evidence="1">Uncharacterized protein</fullName>
    </submittedName>
</protein>
<keyword evidence="2" id="KW-1185">Reference proteome</keyword>
<sequence>MTWTDLEQRLQELNQAIEEHFARITLVTASVQANGLTLSLDFSGVYYVGKDALEQPIDECWDVHAQDVQEHQLALGSDLLIPQVQRDHPRLRGHLSAVAGLYYAAPPTRPNELVSELFRVHDPAEYGPFGMYGPYGNVEVGYGELASGPQALMDAYLEVLEKQGMRPNILSGTPASTSNEVQLLNLSGEQEWAMSCFVLARSFTANRVR</sequence>
<reference evidence="2" key="1">
    <citation type="journal article" date="2019" name="Int. J. Syst. Evol. Microbiol.">
        <title>The Global Catalogue of Microorganisms (GCM) 10K type strain sequencing project: providing services to taxonomists for standard genome sequencing and annotation.</title>
        <authorList>
            <consortium name="The Broad Institute Genomics Platform"/>
            <consortium name="The Broad Institute Genome Sequencing Center for Infectious Disease"/>
            <person name="Wu L."/>
            <person name="Ma J."/>
        </authorList>
    </citation>
    <scope>NUCLEOTIDE SEQUENCE [LARGE SCALE GENOMIC DNA]</scope>
    <source>
        <strain evidence="2">CCUG 55995</strain>
    </source>
</reference>
<dbReference type="EMBL" id="JBHSEI010000010">
    <property type="protein sequence ID" value="MFC4639803.1"/>
    <property type="molecule type" value="Genomic_DNA"/>
</dbReference>